<dbReference type="Proteomes" id="UP000029221">
    <property type="component" value="Unassembled WGS sequence"/>
</dbReference>
<dbReference type="InterPro" id="IPR043502">
    <property type="entry name" value="DNA/RNA_pol_sf"/>
</dbReference>
<dbReference type="CDD" id="cd03487">
    <property type="entry name" value="RT_Bac_retron_II"/>
    <property type="match status" value="1"/>
</dbReference>
<dbReference type="PROSITE" id="PS50878">
    <property type="entry name" value="RT_POL"/>
    <property type="match status" value="1"/>
</dbReference>
<name>A0A090Q1D7_9FLAO</name>
<dbReference type="Pfam" id="PF00078">
    <property type="entry name" value="RVT_1"/>
    <property type="match status" value="1"/>
</dbReference>
<comment type="similarity">
    <text evidence="8">Belongs to the bacterial reverse transcriptase family.</text>
</comment>
<dbReference type="PANTHER" id="PTHR34047">
    <property type="entry name" value="NUCLEAR INTRON MATURASE 1, MITOCHONDRIAL-RELATED"/>
    <property type="match status" value="1"/>
</dbReference>
<evidence type="ECO:0000256" key="7">
    <source>
        <dbReference type="ARBA" id="ARBA00023118"/>
    </source>
</evidence>
<evidence type="ECO:0000256" key="1">
    <source>
        <dbReference type="ARBA" id="ARBA00012493"/>
    </source>
</evidence>
<dbReference type="GO" id="GO:0051607">
    <property type="term" value="P:defense response to virus"/>
    <property type="evidence" value="ECO:0007669"/>
    <property type="project" value="UniProtKB-KW"/>
</dbReference>
<proteinExistence type="inferred from homology"/>
<evidence type="ECO:0000256" key="5">
    <source>
        <dbReference type="ARBA" id="ARBA00022842"/>
    </source>
</evidence>
<dbReference type="eggNOG" id="COG3344">
    <property type="taxonomic scope" value="Bacteria"/>
</dbReference>
<protein>
    <recommendedName>
        <fullName evidence="1">RNA-directed DNA polymerase</fullName>
        <ecNumber evidence="1">2.7.7.49</ecNumber>
    </recommendedName>
</protein>
<dbReference type="NCBIfam" id="NF038233">
    <property type="entry name" value="retron_St85_RT"/>
    <property type="match status" value="1"/>
</dbReference>
<dbReference type="InterPro" id="IPR000477">
    <property type="entry name" value="RT_dom"/>
</dbReference>
<reference evidence="11" key="1">
    <citation type="journal article" date="2014" name="Genome Announc.">
        <title>Draft Genome Sequences of Marine Flavobacterium Nonlabens Strains NR17, NR24, NR27, NR32, NR33, and Ara13.</title>
        <authorList>
            <person name="Nakanishi M."/>
            <person name="Meirelles P."/>
            <person name="Suzuki R."/>
            <person name="Takatani N."/>
            <person name="Mino S."/>
            <person name="Suda W."/>
            <person name="Oshima K."/>
            <person name="Hattori M."/>
            <person name="Ohkuma M."/>
            <person name="Hosokawa M."/>
            <person name="Miyashita K."/>
            <person name="Thompson F.L."/>
            <person name="Niwa A."/>
            <person name="Sawabe T."/>
            <person name="Sawabe T."/>
        </authorList>
    </citation>
    <scope>NUCLEOTIDE SEQUENCE [LARGE SCALE GENOMIC DNA]</scope>
    <source>
        <strain evidence="11">JCM 19294</strain>
    </source>
</reference>
<comment type="caution">
    <text evidence="11">The sequence shown here is derived from an EMBL/GenBank/DDBJ whole genome shotgun (WGS) entry which is preliminary data.</text>
</comment>
<dbReference type="SUPFAM" id="SSF56672">
    <property type="entry name" value="DNA/RNA polymerases"/>
    <property type="match status" value="1"/>
</dbReference>
<dbReference type="GO" id="GO:0003964">
    <property type="term" value="F:RNA-directed DNA polymerase activity"/>
    <property type="evidence" value="ECO:0007669"/>
    <property type="project" value="UniProtKB-KW"/>
</dbReference>
<accession>A0A090Q1D7</accession>
<dbReference type="RefSeq" id="WP_042276051.1">
    <property type="nucleotide sequence ID" value="NZ_BBML01000001.1"/>
</dbReference>
<evidence type="ECO:0000256" key="3">
    <source>
        <dbReference type="ARBA" id="ARBA00022695"/>
    </source>
</evidence>
<dbReference type="InterPro" id="IPR000123">
    <property type="entry name" value="Reverse_transcriptase_msDNA"/>
</dbReference>
<dbReference type="AlphaFoldDB" id="A0A090Q1D7"/>
<evidence type="ECO:0000256" key="8">
    <source>
        <dbReference type="ARBA" id="ARBA00034120"/>
    </source>
</evidence>
<dbReference type="GO" id="GO:0003723">
    <property type="term" value="F:RNA binding"/>
    <property type="evidence" value="ECO:0007669"/>
    <property type="project" value="InterPro"/>
</dbReference>
<keyword evidence="7" id="KW-0051">Antiviral defense</keyword>
<dbReference type="EC" id="2.7.7.49" evidence="1"/>
<evidence type="ECO:0000256" key="6">
    <source>
        <dbReference type="ARBA" id="ARBA00022918"/>
    </source>
</evidence>
<keyword evidence="12" id="KW-1185">Reference proteome</keyword>
<keyword evidence="2 11" id="KW-0808">Transferase</keyword>
<sequence length="346" mass="40259">MDNNYKYEDWKEIIESSNLPNEVKVDRMDLVRNLYKNNVPVIVDLKHLSNLLGIKYTVLASMIFSTSSFYREFKIPKKSGGLRTIVTPYKSLLTVQKWIVKNILSQFKIHDDAYAYVKNRNIALNAKQHIGNPEMLKIDLKDFFHTIKIPRVRELFNRLGYSKEVAGYLSNLCCLNEALPQGAGSSPIISNIILRTLDNRLSNIASKSEIVYSRYADDLVFSGSKIPLDFEVVLTQKINDFGFKLNLKKTKFYKKGDRKLVTGVVVNSDGIRLPKSKRKQIKKEVYYLKKYGIQDQVFRHNDVFYIDRILGKLSFWKQIEPKNEFVLTSIIEIRNMYDKTMKNNKD</sequence>
<keyword evidence="5" id="KW-0460">Magnesium</keyword>
<dbReference type="GO" id="GO:0046872">
    <property type="term" value="F:metal ion binding"/>
    <property type="evidence" value="ECO:0007669"/>
    <property type="project" value="UniProtKB-KW"/>
</dbReference>
<evidence type="ECO:0000313" key="11">
    <source>
        <dbReference type="EMBL" id="GAK95508.1"/>
    </source>
</evidence>
<evidence type="ECO:0000313" key="12">
    <source>
        <dbReference type="Proteomes" id="UP000029221"/>
    </source>
</evidence>
<keyword evidence="4" id="KW-0479">Metal-binding</keyword>
<evidence type="ECO:0000256" key="4">
    <source>
        <dbReference type="ARBA" id="ARBA00022723"/>
    </source>
</evidence>
<dbReference type="EMBL" id="BBML01000001">
    <property type="protein sequence ID" value="GAK95508.1"/>
    <property type="molecule type" value="Genomic_DNA"/>
</dbReference>
<gene>
    <name evidence="11" type="ORF">JCM19294_2290</name>
</gene>
<evidence type="ECO:0000256" key="2">
    <source>
        <dbReference type="ARBA" id="ARBA00022679"/>
    </source>
</evidence>
<evidence type="ECO:0000256" key="9">
    <source>
        <dbReference type="ARBA" id="ARBA00048173"/>
    </source>
</evidence>
<evidence type="ECO:0000259" key="10">
    <source>
        <dbReference type="PROSITE" id="PS50878"/>
    </source>
</evidence>
<dbReference type="InterPro" id="IPR051083">
    <property type="entry name" value="GrpII_Intron_Splice-Mob/Def"/>
</dbReference>
<organism evidence="11 12">
    <name type="scientific">Nonlabens tegetincola</name>
    <dbReference type="NCBI Taxonomy" id="323273"/>
    <lineage>
        <taxon>Bacteria</taxon>
        <taxon>Pseudomonadati</taxon>
        <taxon>Bacteroidota</taxon>
        <taxon>Flavobacteriia</taxon>
        <taxon>Flavobacteriales</taxon>
        <taxon>Flavobacteriaceae</taxon>
        <taxon>Nonlabens</taxon>
    </lineage>
</organism>
<keyword evidence="6 11" id="KW-0695">RNA-directed DNA polymerase</keyword>
<dbReference type="PANTHER" id="PTHR34047:SF7">
    <property type="entry name" value="RNA-DIRECTED DNA POLYMERASE"/>
    <property type="match status" value="1"/>
</dbReference>
<comment type="catalytic activity">
    <reaction evidence="9">
        <text>DNA(n) + a 2'-deoxyribonucleoside 5'-triphosphate = DNA(n+1) + diphosphate</text>
        <dbReference type="Rhea" id="RHEA:22508"/>
        <dbReference type="Rhea" id="RHEA-COMP:17339"/>
        <dbReference type="Rhea" id="RHEA-COMP:17340"/>
        <dbReference type="ChEBI" id="CHEBI:33019"/>
        <dbReference type="ChEBI" id="CHEBI:61560"/>
        <dbReference type="ChEBI" id="CHEBI:173112"/>
        <dbReference type="EC" id="2.7.7.49"/>
    </reaction>
</comment>
<keyword evidence="3 11" id="KW-0548">Nucleotidyltransferase</keyword>
<feature type="domain" description="Reverse transcriptase" evidence="10">
    <location>
        <begin position="56"/>
        <end position="266"/>
    </location>
</feature>
<dbReference type="PRINTS" id="PR00866">
    <property type="entry name" value="RNADNAPOLMS"/>
</dbReference>